<keyword evidence="7" id="KW-0997">Cell inner membrane</keyword>
<keyword evidence="9" id="KW-1185">Reference proteome</keyword>
<evidence type="ECO:0000256" key="3">
    <source>
        <dbReference type="ARBA" id="ARBA00022989"/>
    </source>
</evidence>
<reference evidence="8 9" key="1">
    <citation type="submission" date="2014-03" db="EMBL/GenBank/DDBJ databases">
        <title>The genomes of two eusocial bee gut symbionts.</title>
        <authorList>
            <person name="Kwong W.K."/>
            <person name="Engel P."/>
            <person name="Koch H."/>
            <person name="Moran N.A."/>
        </authorList>
    </citation>
    <scope>NUCLEOTIDE SEQUENCE [LARGE SCALE GENOMIC DNA]</scope>
    <source>
        <strain evidence="9">wkB29</strain>
    </source>
</reference>
<dbReference type="GO" id="GO:0071555">
    <property type="term" value="P:cell wall organization"/>
    <property type="evidence" value="ECO:0007669"/>
    <property type="project" value="UniProtKB-KW"/>
</dbReference>
<evidence type="ECO:0000313" key="9">
    <source>
        <dbReference type="Proteomes" id="UP000027170"/>
    </source>
</evidence>
<dbReference type="FunFam" id="3.30.160.60:FF:000242">
    <property type="entry name" value="Endolytic murein transglycosylase"/>
    <property type="match status" value="1"/>
</dbReference>
<organism evidence="8 9">
    <name type="scientific">Snodgrassella communis</name>
    <dbReference type="NCBI Taxonomy" id="2946699"/>
    <lineage>
        <taxon>Bacteria</taxon>
        <taxon>Pseudomonadati</taxon>
        <taxon>Pseudomonadota</taxon>
        <taxon>Betaproteobacteria</taxon>
        <taxon>Neisseriales</taxon>
        <taxon>Neisseriaceae</taxon>
        <taxon>Snodgrassella</taxon>
    </lineage>
</organism>
<dbReference type="HAMAP" id="MF_02065">
    <property type="entry name" value="MltG"/>
    <property type="match status" value="1"/>
</dbReference>
<dbReference type="AlphaFoldDB" id="A0A066TPN2"/>
<keyword evidence="6 7" id="KW-0961">Cell wall biogenesis/degradation</keyword>
<dbReference type="GO" id="GO:0008932">
    <property type="term" value="F:lytic endotransglycosylase activity"/>
    <property type="evidence" value="ECO:0007669"/>
    <property type="project" value="UniProtKB-UniRule"/>
</dbReference>
<dbReference type="OrthoDB" id="9814591at2"/>
<comment type="function">
    <text evidence="7">Functions as a peptidoglycan terminase that cleaves nascent peptidoglycan strands endolytically to terminate their elongation.</text>
</comment>
<evidence type="ECO:0000256" key="6">
    <source>
        <dbReference type="ARBA" id="ARBA00023316"/>
    </source>
</evidence>
<dbReference type="Gene3D" id="3.30.160.60">
    <property type="entry name" value="Classic Zinc Finger"/>
    <property type="match status" value="1"/>
</dbReference>
<dbReference type="Pfam" id="PF02618">
    <property type="entry name" value="YceG"/>
    <property type="match status" value="1"/>
</dbReference>
<protein>
    <recommendedName>
        <fullName evidence="7">Endolytic murein transglycosylase</fullName>
        <ecNumber evidence="7">4.2.2.29</ecNumber>
    </recommendedName>
    <alternativeName>
        <fullName evidence="7">Peptidoglycan lytic transglycosylase</fullName>
    </alternativeName>
    <alternativeName>
        <fullName evidence="7">Peptidoglycan polymerization terminase</fullName>
    </alternativeName>
</protein>
<evidence type="ECO:0000313" key="8">
    <source>
        <dbReference type="EMBL" id="KDN13869.1"/>
    </source>
</evidence>
<keyword evidence="3 7" id="KW-1133">Transmembrane helix</keyword>
<evidence type="ECO:0000256" key="4">
    <source>
        <dbReference type="ARBA" id="ARBA00023136"/>
    </source>
</evidence>
<dbReference type="EMBL" id="JFZV01000017">
    <property type="protein sequence ID" value="KDN13869.1"/>
    <property type="molecule type" value="Genomic_DNA"/>
</dbReference>
<comment type="catalytic activity">
    <reaction evidence="7">
        <text>a peptidoglycan chain = a peptidoglycan chain with N-acetyl-1,6-anhydromuramyl-[peptide] at the reducing end + a peptidoglycan chain with N-acetylglucosamine at the non-reducing end.</text>
        <dbReference type="EC" id="4.2.2.29"/>
    </reaction>
</comment>
<keyword evidence="1 7" id="KW-1003">Cell membrane</keyword>
<dbReference type="GO" id="GO:0005886">
    <property type="term" value="C:plasma membrane"/>
    <property type="evidence" value="ECO:0007669"/>
    <property type="project" value="UniProtKB-UniRule"/>
</dbReference>
<evidence type="ECO:0000256" key="5">
    <source>
        <dbReference type="ARBA" id="ARBA00023239"/>
    </source>
</evidence>
<comment type="caution">
    <text evidence="8">The sequence shown here is derived from an EMBL/GenBank/DDBJ whole genome shotgun (WGS) entry which is preliminary data.</text>
</comment>
<keyword evidence="5 7" id="KW-0456">Lyase</keyword>
<accession>A0A066TPN2</accession>
<dbReference type="PANTHER" id="PTHR30518:SF2">
    <property type="entry name" value="ENDOLYTIC MUREIN TRANSGLYCOSYLASE"/>
    <property type="match status" value="1"/>
</dbReference>
<comment type="similarity">
    <text evidence="7">Belongs to the transglycosylase MltG family.</text>
</comment>
<dbReference type="NCBIfam" id="TIGR00247">
    <property type="entry name" value="endolytic transglycosylase MltG"/>
    <property type="match status" value="1"/>
</dbReference>
<name>A0A066TPN2_9NEIS</name>
<dbReference type="RefSeq" id="WP_037408407.1">
    <property type="nucleotide sequence ID" value="NZ_JFZV01000017.1"/>
</dbReference>
<dbReference type="EC" id="4.2.2.29" evidence="7"/>
<dbReference type="eggNOG" id="COG1559">
    <property type="taxonomic scope" value="Bacteria"/>
</dbReference>
<dbReference type="InterPro" id="IPR003770">
    <property type="entry name" value="MLTG-like"/>
</dbReference>
<dbReference type="GO" id="GO:0009252">
    <property type="term" value="P:peptidoglycan biosynthetic process"/>
    <property type="evidence" value="ECO:0007669"/>
    <property type="project" value="UniProtKB-UniRule"/>
</dbReference>
<dbReference type="Gene3D" id="3.30.1490.480">
    <property type="entry name" value="Endolytic murein transglycosylase"/>
    <property type="match status" value="1"/>
</dbReference>
<evidence type="ECO:0000256" key="1">
    <source>
        <dbReference type="ARBA" id="ARBA00022475"/>
    </source>
</evidence>
<evidence type="ECO:0000256" key="2">
    <source>
        <dbReference type="ARBA" id="ARBA00022692"/>
    </source>
</evidence>
<sequence>MQRKQRHAVLLVFTFLLILALTWAVLLFLPKSNAGYRLKVPAGYGISGVSRTLAANDMIYNRWVFVGTAYMLGMGDKIHRGNYRLPRSVSSWQILQRLRTGKPDSITVQFIEGSTFAQMRRIVDNIPDIEHTTRDWSDSKLLQKLDTSRHYTHAEGLFFPATYDISSDSSDLSLYQQAYNTMQKHLQATWEERRSDLPYQSAYELLIMASLIEKETGHAEDRGKVAAVFVNRLNLHMRLQTDPSVIYGMGSRYKGKIGKADLRRDTPYNTYTRAGLPPSPIALPSKAALEAAAHPASNDYLYFVARNDGTGRSQFSHSLNEHNAAVRQYILKKR</sequence>
<evidence type="ECO:0000256" key="7">
    <source>
        <dbReference type="HAMAP-Rule" id="MF_02065"/>
    </source>
</evidence>
<keyword evidence="2 7" id="KW-0812">Transmembrane</keyword>
<dbReference type="CDD" id="cd08010">
    <property type="entry name" value="MltG_like"/>
    <property type="match status" value="1"/>
</dbReference>
<keyword evidence="4 7" id="KW-0472">Membrane</keyword>
<dbReference type="PANTHER" id="PTHR30518">
    <property type="entry name" value="ENDOLYTIC MUREIN TRANSGLYCOSYLASE"/>
    <property type="match status" value="1"/>
</dbReference>
<gene>
    <name evidence="7" type="primary">mltG</name>
    <name evidence="8" type="ORF">SALWKB29_2114</name>
</gene>
<dbReference type="Proteomes" id="UP000027170">
    <property type="component" value="Unassembled WGS sequence"/>
</dbReference>
<feature type="site" description="Important for catalytic activity" evidence="7">
    <location>
        <position position="215"/>
    </location>
</feature>
<proteinExistence type="inferred from homology"/>